<dbReference type="RefSeq" id="WP_312857465.1">
    <property type="nucleotide sequence ID" value="NZ_JACIEK010000008.1"/>
</dbReference>
<dbReference type="InterPro" id="IPR036291">
    <property type="entry name" value="NAD(P)-bd_dom_sf"/>
</dbReference>
<keyword evidence="5" id="KW-1185">Reference proteome</keyword>
<dbReference type="SMART" id="SM00822">
    <property type="entry name" value="PKS_KR"/>
    <property type="match status" value="1"/>
</dbReference>
<dbReference type="EMBL" id="JACIEK010000008">
    <property type="protein sequence ID" value="MBB3999202.1"/>
    <property type="molecule type" value="Genomic_DNA"/>
</dbReference>
<name>A0A7W6H5Z9_9HYPH</name>
<evidence type="ECO:0000259" key="3">
    <source>
        <dbReference type="SMART" id="SM00822"/>
    </source>
</evidence>
<feature type="domain" description="Ketoreductase" evidence="3">
    <location>
        <begin position="34"/>
        <end position="204"/>
    </location>
</feature>
<dbReference type="PANTHER" id="PTHR43477:SF1">
    <property type="entry name" value="DIHYDROANTICAPSIN 7-DEHYDROGENASE"/>
    <property type="match status" value="1"/>
</dbReference>
<dbReference type="PRINTS" id="PR00081">
    <property type="entry name" value="GDHRDH"/>
</dbReference>
<comment type="caution">
    <text evidence="4">The sequence shown here is derived from an EMBL/GenBank/DDBJ whole genome shotgun (WGS) entry which is preliminary data.</text>
</comment>
<dbReference type="SUPFAM" id="SSF51735">
    <property type="entry name" value="NAD(P)-binding Rossmann-fold domains"/>
    <property type="match status" value="1"/>
</dbReference>
<accession>A0A7W6H5Z9</accession>
<protein>
    <submittedName>
        <fullName evidence="4">NAD(P)-dependent dehydrogenase (Short-subunit alcohol dehydrogenase family)</fullName>
    </submittedName>
</protein>
<dbReference type="Proteomes" id="UP000542776">
    <property type="component" value="Unassembled WGS sequence"/>
</dbReference>
<dbReference type="InterPro" id="IPR057326">
    <property type="entry name" value="KR_dom"/>
</dbReference>
<comment type="similarity">
    <text evidence="1">Belongs to the short-chain dehydrogenases/reductases (SDR) family.</text>
</comment>
<evidence type="ECO:0000313" key="5">
    <source>
        <dbReference type="Proteomes" id="UP000542776"/>
    </source>
</evidence>
<proteinExistence type="inferred from homology"/>
<evidence type="ECO:0000256" key="1">
    <source>
        <dbReference type="ARBA" id="ARBA00006484"/>
    </source>
</evidence>
<dbReference type="Pfam" id="PF13561">
    <property type="entry name" value="adh_short_C2"/>
    <property type="match status" value="1"/>
</dbReference>
<sequence length="273" mass="28095">MPASRTGDGLRCGDALEPGQTRRICRLESREVGVRSVIVGAHGGIGEATARRLAAAGHELVLTARSATSIEALAAETGACVVELDVETGNDWDRLTEAAESQLDGLVYAAGTITLKPIGRLSDDDFLRDFRINALGAAKAVQSCLPALTASDAGSIVLFSTVAVDQGFAAHSSIAMAKGAVVGLMRSLAAELAPGIRVNAIAPSLIDSPLGRSVAPNEKIAEAVAKLHPVPRLGQPDEIAAMVAFLLSPEAGWITGQTIGIDGGRSTLRTGRS</sequence>
<dbReference type="GO" id="GO:0016491">
    <property type="term" value="F:oxidoreductase activity"/>
    <property type="evidence" value="ECO:0007669"/>
    <property type="project" value="UniProtKB-KW"/>
</dbReference>
<organism evidence="4 5">
    <name type="scientific">Aureimonas pseudogalii</name>
    <dbReference type="NCBI Taxonomy" id="1744844"/>
    <lineage>
        <taxon>Bacteria</taxon>
        <taxon>Pseudomonadati</taxon>
        <taxon>Pseudomonadota</taxon>
        <taxon>Alphaproteobacteria</taxon>
        <taxon>Hyphomicrobiales</taxon>
        <taxon>Aurantimonadaceae</taxon>
        <taxon>Aureimonas</taxon>
    </lineage>
</organism>
<evidence type="ECO:0000256" key="2">
    <source>
        <dbReference type="ARBA" id="ARBA00023002"/>
    </source>
</evidence>
<dbReference type="InterPro" id="IPR002347">
    <property type="entry name" value="SDR_fam"/>
</dbReference>
<dbReference type="AlphaFoldDB" id="A0A7W6H5Z9"/>
<dbReference type="CDD" id="cd05233">
    <property type="entry name" value="SDR_c"/>
    <property type="match status" value="1"/>
</dbReference>
<dbReference type="Gene3D" id="3.40.50.720">
    <property type="entry name" value="NAD(P)-binding Rossmann-like Domain"/>
    <property type="match status" value="1"/>
</dbReference>
<reference evidence="4 5" key="1">
    <citation type="submission" date="2020-08" db="EMBL/GenBank/DDBJ databases">
        <title>Genomic Encyclopedia of Type Strains, Phase IV (KMG-IV): sequencing the most valuable type-strain genomes for metagenomic binning, comparative biology and taxonomic classification.</title>
        <authorList>
            <person name="Goeker M."/>
        </authorList>
    </citation>
    <scope>NUCLEOTIDE SEQUENCE [LARGE SCALE GENOMIC DNA]</scope>
    <source>
        <strain evidence="4 5">DSM 102238</strain>
    </source>
</reference>
<dbReference type="InterPro" id="IPR051122">
    <property type="entry name" value="SDR_DHRS6-like"/>
</dbReference>
<gene>
    <name evidence="4" type="ORF">GGR04_003061</name>
</gene>
<evidence type="ECO:0000313" key="4">
    <source>
        <dbReference type="EMBL" id="MBB3999202.1"/>
    </source>
</evidence>
<keyword evidence="2" id="KW-0560">Oxidoreductase</keyword>
<dbReference type="PANTHER" id="PTHR43477">
    <property type="entry name" value="DIHYDROANTICAPSIN 7-DEHYDROGENASE"/>
    <property type="match status" value="1"/>
</dbReference>